<feature type="region of interest" description="Disordered" evidence="1">
    <location>
        <begin position="1"/>
        <end position="29"/>
    </location>
</feature>
<sequence length="145" mass="15988">MRFMPGSAVRRYHAGMRTQATPDAPPRERRVHAPGRVAWGARAGAVGLAAALLAVAWSGAWADGGGDQRRAREAVLAGEIRPLGEILQRVQPQLGGEVIATELEREHGRWVYEFKVLRPDGRLVEWYVDARDGSVLKTEVKKGKR</sequence>
<evidence type="ECO:0000256" key="1">
    <source>
        <dbReference type="SAM" id="MobiDB-lite"/>
    </source>
</evidence>
<evidence type="ECO:0000259" key="2">
    <source>
        <dbReference type="Pfam" id="PF03413"/>
    </source>
</evidence>
<reference evidence="4 6" key="2">
    <citation type="submission" date="2019-07" db="EMBL/GenBank/DDBJ databases">
        <title>Tepidimonas ignava SPS-1037 draft genome.</title>
        <authorList>
            <person name="Da Costa M.S."/>
            <person name="Froufe H.J.C."/>
            <person name="Egas C."/>
            <person name="Albuquerque L."/>
        </authorList>
    </citation>
    <scope>NUCLEOTIDE SEQUENCE [LARGE SCALE GENOMIC DNA]</scope>
    <source>
        <strain evidence="4 6">SPS-1037</strain>
    </source>
</reference>
<comment type="caution">
    <text evidence="3">The sequence shown here is derived from an EMBL/GenBank/DDBJ whole genome shotgun (WGS) entry which is preliminary data.</text>
</comment>
<dbReference type="Pfam" id="PF03413">
    <property type="entry name" value="PepSY"/>
    <property type="match status" value="1"/>
</dbReference>
<organism evidence="3 5">
    <name type="scientific">Tepidimonas ignava</name>
    <dbReference type="NCBI Taxonomy" id="114249"/>
    <lineage>
        <taxon>Bacteria</taxon>
        <taxon>Pseudomonadati</taxon>
        <taxon>Pseudomonadota</taxon>
        <taxon>Betaproteobacteria</taxon>
        <taxon>Burkholderiales</taxon>
        <taxon>Tepidimonas</taxon>
    </lineage>
</organism>
<accession>A0A4R3LCP4</accession>
<name>A0A4R3LCP4_9BURK</name>
<dbReference type="EMBL" id="SMAH01000007">
    <property type="protein sequence ID" value="TCS97921.1"/>
    <property type="molecule type" value="Genomic_DNA"/>
</dbReference>
<reference evidence="3 5" key="1">
    <citation type="submission" date="2019-03" db="EMBL/GenBank/DDBJ databases">
        <title>Genomic Encyclopedia of Type Strains, Phase IV (KMG-IV): sequencing the most valuable type-strain genomes for metagenomic binning, comparative biology and taxonomic classification.</title>
        <authorList>
            <person name="Goeker M."/>
        </authorList>
    </citation>
    <scope>NUCLEOTIDE SEQUENCE [LARGE SCALE GENOMIC DNA]</scope>
    <source>
        <strain evidence="3 5">DSM 12034</strain>
    </source>
</reference>
<evidence type="ECO:0000313" key="6">
    <source>
        <dbReference type="Proteomes" id="UP000315577"/>
    </source>
</evidence>
<feature type="domain" description="PepSY" evidence="2">
    <location>
        <begin position="85"/>
        <end position="139"/>
    </location>
</feature>
<evidence type="ECO:0000313" key="5">
    <source>
        <dbReference type="Proteomes" id="UP000295536"/>
    </source>
</evidence>
<dbReference type="InterPro" id="IPR025711">
    <property type="entry name" value="PepSY"/>
</dbReference>
<evidence type="ECO:0000313" key="3">
    <source>
        <dbReference type="EMBL" id="TCS97921.1"/>
    </source>
</evidence>
<dbReference type="AlphaFoldDB" id="A0A4R3LCP4"/>
<dbReference type="Proteomes" id="UP000315577">
    <property type="component" value="Unassembled WGS sequence"/>
</dbReference>
<dbReference type="Gene3D" id="3.10.450.40">
    <property type="match status" value="1"/>
</dbReference>
<protein>
    <submittedName>
        <fullName evidence="4">Peptidase propeptide and YPEB domain protein</fullName>
    </submittedName>
    <submittedName>
        <fullName evidence="3">Putative membrane protein YkoI</fullName>
    </submittedName>
</protein>
<keyword evidence="6" id="KW-1185">Reference proteome</keyword>
<evidence type="ECO:0000313" key="4">
    <source>
        <dbReference type="EMBL" id="TSE23783.1"/>
    </source>
</evidence>
<proteinExistence type="predicted"/>
<dbReference type="Proteomes" id="UP000295536">
    <property type="component" value="Unassembled WGS sequence"/>
</dbReference>
<dbReference type="EMBL" id="VJNC01000002">
    <property type="protein sequence ID" value="TSE23783.1"/>
    <property type="molecule type" value="Genomic_DNA"/>
</dbReference>
<gene>
    <name evidence="3" type="ORF">EDC36_107128</name>
    <name evidence="4" type="ORF">Tigna_00477</name>
</gene>